<protein>
    <submittedName>
        <fullName evidence="1">Uncharacterized protein</fullName>
    </submittedName>
</protein>
<dbReference type="Proteomes" id="UP000670475">
    <property type="component" value="Unassembled WGS sequence"/>
</dbReference>
<dbReference type="AlphaFoldDB" id="A0A940MD43"/>
<comment type="caution">
    <text evidence="1">The sequence shown here is derived from an EMBL/GenBank/DDBJ whole genome shotgun (WGS) entry which is preliminary data.</text>
</comment>
<sequence length="58" mass="5921">MSKSSASAAAPRRVSDAAAANERIRALVDSADGTWPSEAYEVLLLEWAAAVGSVDSAA</sequence>
<organism evidence="1 2">
    <name type="scientific">Streptomyces montanisoli</name>
    <dbReference type="NCBI Taxonomy" id="2798581"/>
    <lineage>
        <taxon>Bacteria</taxon>
        <taxon>Bacillati</taxon>
        <taxon>Actinomycetota</taxon>
        <taxon>Actinomycetes</taxon>
        <taxon>Kitasatosporales</taxon>
        <taxon>Streptomycetaceae</taxon>
        <taxon>Streptomyces</taxon>
    </lineage>
</organism>
<keyword evidence="2" id="KW-1185">Reference proteome</keyword>
<dbReference type="RefSeq" id="WP_209343462.1">
    <property type="nucleotide sequence ID" value="NZ_JAGIQL010000134.1"/>
</dbReference>
<proteinExistence type="predicted"/>
<evidence type="ECO:0000313" key="1">
    <source>
        <dbReference type="EMBL" id="MBP0460770.1"/>
    </source>
</evidence>
<dbReference type="EMBL" id="JAGIQL010000134">
    <property type="protein sequence ID" value="MBP0460770.1"/>
    <property type="molecule type" value="Genomic_DNA"/>
</dbReference>
<accession>A0A940MD43</accession>
<gene>
    <name evidence="1" type="ORF">JFN87_25310</name>
</gene>
<name>A0A940MD43_9ACTN</name>
<evidence type="ECO:0000313" key="2">
    <source>
        <dbReference type="Proteomes" id="UP000670475"/>
    </source>
</evidence>
<reference evidence="1" key="1">
    <citation type="submission" date="2021-03" db="EMBL/GenBank/DDBJ databases">
        <title>Whole genome sequence of Streptomyces bomunensis MMS17-BM035.</title>
        <authorList>
            <person name="Lee J.H."/>
        </authorList>
    </citation>
    <scope>NUCLEOTIDE SEQUENCE</scope>
    <source>
        <strain evidence="1">MMS17-BM035</strain>
    </source>
</reference>